<sequence>MKEYNEMQAERFGNISNTLAQKLKGSAAWLDVPLMTEPEPPKITCEPKVFFLQEAIYKDWIERDGMNHWFDWRINKRNELPTTDSGRSPLLWFEVYYCHREGKPEKPKLDDPDARRRQVYKDTLKIGSNATLYVHKFKPGIIHPALVDRKDPNALVRITYYPEHNHTLGYVSEFYYQRISNTLRARIRYFVSLGLPNRQIRERLTRPIWELHDFVTADDVANVVYDYWKHKAKLHRKRKNKDQNSGKDKNTNKDSDKNSEKDSGIGKFELFTVIVQDRRTMRAVPAAFLLTTNKMATPIHLWLSAFNALSGPFRYITTDDSATERLAIKNAFGGSSKELRKNARQDLLAIMYESDLFETSSLIEAFRQNWRKRSPELCDYIETNYFKSEEHMRTWMKAYRQDEYYAKMDTNNFVESWHNHLKSHILKRQFVTRADRTVYLLSDVVVNYFKQEEFQAYVRVGRKTRGEIQDILRQREVRAFSNDTIQTHLATWMPV</sequence>
<dbReference type="OrthoDB" id="2430203at2759"/>
<comment type="caution">
    <text evidence="2">The sequence shown here is derived from an EMBL/GenBank/DDBJ whole genome shotgun (WGS) entry which is preliminary data.</text>
</comment>
<organism evidence="2 3">
    <name type="scientific">Modicella reniformis</name>
    <dbReference type="NCBI Taxonomy" id="1440133"/>
    <lineage>
        <taxon>Eukaryota</taxon>
        <taxon>Fungi</taxon>
        <taxon>Fungi incertae sedis</taxon>
        <taxon>Mucoromycota</taxon>
        <taxon>Mortierellomycotina</taxon>
        <taxon>Mortierellomycetes</taxon>
        <taxon>Mortierellales</taxon>
        <taxon>Mortierellaceae</taxon>
        <taxon>Modicella</taxon>
    </lineage>
</organism>
<dbReference type="AlphaFoldDB" id="A0A9P6M1W7"/>
<name>A0A9P6M1W7_9FUNG</name>
<feature type="region of interest" description="Disordered" evidence="1">
    <location>
        <begin position="236"/>
        <end position="261"/>
    </location>
</feature>
<proteinExistence type="predicted"/>
<dbReference type="EMBL" id="JAAAHW010006391">
    <property type="protein sequence ID" value="KAF9962114.1"/>
    <property type="molecule type" value="Genomic_DNA"/>
</dbReference>
<gene>
    <name evidence="2" type="ORF">BGZ65_009709</name>
</gene>
<feature type="compositionally biased region" description="Basic and acidic residues" evidence="1">
    <location>
        <begin position="241"/>
        <end position="261"/>
    </location>
</feature>
<accession>A0A9P6M1W7</accession>
<reference evidence="2" key="1">
    <citation type="journal article" date="2020" name="Fungal Divers.">
        <title>Resolving the Mortierellaceae phylogeny through synthesis of multi-gene phylogenetics and phylogenomics.</title>
        <authorList>
            <person name="Vandepol N."/>
            <person name="Liber J."/>
            <person name="Desiro A."/>
            <person name="Na H."/>
            <person name="Kennedy M."/>
            <person name="Barry K."/>
            <person name="Grigoriev I.V."/>
            <person name="Miller A.N."/>
            <person name="O'Donnell K."/>
            <person name="Stajich J.E."/>
            <person name="Bonito G."/>
        </authorList>
    </citation>
    <scope>NUCLEOTIDE SEQUENCE</scope>
    <source>
        <strain evidence="2">MES-2147</strain>
    </source>
</reference>
<dbReference type="Proteomes" id="UP000749646">
    <property type="component" value="Unassembled WGS sequence"/>
</dbReference>
<protein>
    <submittedName>
        <fullName evidence="2">Uncharacterized protein</fullName>
    </submittedName>
</protein>
<evidence type="ECO:0000256" key="1">
    <source>
        <dbReference type="SAM" id="MobiDB-lite"/>
    </source>
</evidence>
<evidence type="ECO:0000313" key="2">
    <source>
        <dbReference type="EMBL" id="KAF9962114.1"/>
    </source>
</evidence>
<keyword evidence="3" id="KW-1185">Reference proteome</keyword>
<evidence type="ECO:0000313" key="3">
    <source>
        <dbReference type="Proteomes" id="UP000749646"/>
    </source>
</evidence>